<proteinExistence type="predicted"/>
<protein>
    <recommendedName>
        <fullName evidence="2">VOC domain-containing protein</fullName>
    </recommendedName>
</protein>
<dbReference type="AlphaFoldDB" id="A0A814PK50"/>
<evidence type="ECO:0000313" key="6">
    <source>
        <dbReference type="EMBL" id="CAF1148971.1"/>
    </source>
</evidence>
<evidence type="ECO:0000313" key="5">
    <source>
        <dbReference type="EMBL" id="CAF1133828.1"/>
    </source>
</evidence>
<dbReference type="EMBL" id="CAJNOO010001161">
    <property type="protein sequence ID" value="CAF1107118.1"/>
    <property type="molecule type" value="Genomic_DNA"/>
</dbReference>
<evidence type="ECO:0000313" key="4">
    <source>
        <dbReference type="EMBL" id="CAF1115247.1"/>
    </source>
</evidence>
<dbReference type="Proteomes" id="UP000663836">
    <property type="component" value="Unassembled WGS sequence"/>
</dbReference>
<dbReference type="Proteomes" id="UP000663864">
    <property type="component" value="Unassembled WGS sequence"/>
</dbReference>
<evidence type="ECO:0000313" key="9">
    <source>
        <dbReference type="EMBL" id="CAF3837718.1"/>
    </source>
</evidence>
<dbReference type="EMBL" id="CAJNOL010001436">
    <property type="protein sequence ID" value="CAF1359404.1"/>
    <property type="molecule type" value="Genomic_DNA"/>
</dbReference>
<evidence type="ECO:0000313" key="10">
    <source>
        <dbReference type="EMBL" id="CAF3978031.1"/>
    </source>
</evidence>
<keyword evidence="1" id="KW-0812">Transmembrane</keyword>
<dbReference type="EMBL" id="CAJOBD010001874">
    <property type="protein sequence ID" value="CAF3837718.1"/>
    <property type="molecule type" value="Genomic_DNA"/>
</dbReference>
<comment type="caution">
    <text evidence="3">The sequence shown here is derived from an EMBL/GenBank/DDBJ whole genome shotgun (WGS) entry which is preliminary data.</text>
</comment>
<accession>A0A814PK50</accession>
<sequence length="154" mass="17618">MSIDHIAINTFDFPKTVSFYDAILSTLGYRKILIIEGNKAVGFGKRFPSFWIHPTHISNEEGSRIGTHIAFVANSRKQVDDFYRIALKNGAKDNGPPGVRPQYHRFYYAAFVIDADGNNIEAVNHFDWRLFIGWKMIISTSLLIFISLAIKKFF</sequence>
<name>A0A814PK50_9BILA</name>
<evidence type="ECO:0000313" key="8">
    <source>
        <dbReference type="EMBL" id="CAF3574145.1"/>
    </source>
</evidence>
<reference evidence="3" key="1">
    <citation type="submission" date="2021-02" db="EMBL/GenBank/DDBJ databases">
        <authorList>
            <person name="Nowell W R."/>
        </authorList>
    </citation>
    <scope>NUCLEOTIDE SEQUENCE</scope>
</reference>
<dbReference type="InterPro" id="IPR004360">
    <property type="entry name" value="Glyas_Fos-R_dOase_dom"/>
</dbReference>
<keyword evidence="1" id="KW-0472">Membrane</keyword>
<dbReference type="Proteomes" id="UP000663823">
    <property type="component" value="Unassembled WGS sequence"/>
</dbReference>
<dbReference type="Proteomes" id="UP000663870">
    <property type="component" value="Unassembled WGS sequence"/>
</dbReference>
<organism evidence="3 12">
    <name type="scientific">Rotaria sordida</name>
    <dbReference type="NCBI Taxonomy" id="392033"/>
    <lineage>
        <taxon>Eukaryota</taxon>
        <taxon>Metazoa</taxon>
        <taxon>Spiralia</taxon>
        <taxon>Gnathifera</taxon>
        <taxon>Rotifera</taxon>
        <taxon>Eurotatoria</taxon>
        <taxon>Bdelloidea</taxon>
        <taxon>Philodinida</taxon>
        <taxon>Philodinidae</taxon>
        <taxon>Rotaria</taxon>
    </lineage>
</organism>
<dbReference type="InterPro" id="IPR029068">
    <property type="entry name" value="Glyas_Bleomycin-R_OHBP_Dase"/>
</dbReference>
<evidence type="ECO:0000313" key="7">
    <source>
        <dbReference type="EMBL" id="CAF1359404.1"/>
    </source>
</evidence>
<dbReference type="PANTHER" id="PTHR35006:SF2">
    <property type="entry name" value="GLYOXALASE FAMILY PROTEIN (AFU_ORTHOLOGUE AFUA_5G14830)"/>
    <property type="match status" value="1"/>
</dbReference>
<dbReference type="Pfam" id="PF00903">
    <property type="entry name" value="Glyoxalase"/>
    <property type="match status" value="1"/>
</dbReference>
<dbReference type="EMBL" id="CAJNOT010001122">
    <property type="protein sequence ID" value="CAF1148971.1"/>
    <property type="molecule type" value="Genomic_DNA"/>
</dbReference>
<dbReference type="OrthoDB" id="10249419at2759"/>
<dbReference type="PANTHER" id="PTHR35006">
    <property type="entry name" value="GLYOXALASE FAMILY PROTEIN (AFU_ORTHOLOGUE AFUA_5G14830)"/>
    <property type="match status" value="1"/>
</dbReference>
<evidence type="ECO:0000313" key="12">
    <source>
        <dbReference type="Proteomes" id="UP000663882"/>
    </source>
</evidence>
<dbReference type="EMBL" id="CAJNOU010000915">
    <property type="protein sequence ID" value="CAF1115247.1"/>
    <property type="molecule type" value="Genomic_DNA"/>
</dbReference>
<keyword evidence="1" id="KW-1133">Transmembrane helix</keyword>
<evidence type="ECO:0000256" key="1">
    <source>
        <dbReference type="SAM" id="Phobius"/>
    </source>
</evidence>
<dbReference type="Proteomes" id="UP000663874">
    <property type="component" value="Unassembled WGS sequence"/>
</dbReference>
<dbReference type="PROSITE" id="PS51819">
    <property type="entry name" value="VOC"/>
    <property type="match status" value="1"/>
</dbReference>
<evidence type="ECO:0000259" key="2">
    <source>
        <dbReference type="PROSITE" id="PS51819"/>
    </source>
</evidence>
<dbReference type="CDD" id="cd07262">
    <property type="entry name" value="VOC_like"/>
    <property type="match status" value="1"/>
</dbReference>
<dbReference type="EMBL" id="CAJNOH010000837">
    <property type="protein sequence ID" value="CAF1133828.1"/>
    <property type="molecule type" value="Genomic_DNA"/>
</dbReference>
<evidence type="ECO:0000313" key="11">
    <source>
        <dbReference type="Proteomes" id="UP000663870"/>
    </source>
</evidence>
<dbReference type="EMBL" id="CAJOAX010000357">
    <property type="protein sequence ID" value="CAF3574145.1"/>
    <property type="molecule type" value="Genomic_DNA"/>
</dbReference>
<keyword evidence="11" id="KW-1185">Reference proteome</keyword>
<evidence type="ECO:0000313" key="3">
    <source>
        <dbReference type="EMBL" id="CAF1107118.1"/>
    </source>
</evidence>
<dbReference type="Proteomes" id="UP000663854">
    <property type="component" value="Unassembled WGS sequence"/>
</dbReference>
<dbReference type="Proteomes" id="UP000663882">
    <property type="component" value="Unassembled WGS sequence"/>
</dbReference>
<dbReference type="EMBL" id="CAJOBE010005577">
    <property type="protein sequence ID" value="CAF3978031.1"/>
    <property type="molecule type" value="Genomic_DNA"/>
</dbReference>
<gene>
    <name evidence="10" type="ORF">FNK824_LOCUS24704</name>
    <name evidence="9" type="ORF">JBS370_LOCUS17457</name>
    <name evidence="7" type="ORF">JXQ802_LOCUS32538</name>
    <name evidence="8" type="ORF">OTI717_LOCUS5464</name>
    <name evidence="5" type="ORF">PYM288_LOCUS21357</name>
    <name evidence="3" type="ORF">RFH988_LOCUS19632</name>
    <name evidence="4" type="ORF">SEV965_LOCUS16604</name>
    <name evidence="6" type="ORF">ZHD862_LOCUS20061</name>
</gene>
<dbReference type="Proteomes" id="UP000663889">
    <property type="component" value="Unassembled WGS sequence"/>
</dbReference>
<dbReference type="Gene3D" id="3.10.180.10">
    <property type="entry name" value="2,3-Dihydroxybiphenyl 1,2-Dioxygenase, domain 1"/>
    <property type="match status" value="1"/>
</dbReference>
<feature type="transmembrane region" description="Helical" evidence="1">
    <location>
        <begin position="128"/>
        <end position="150"/>
    </location>
</feature>
<feature type="domain" description="VOC" evidence="2">
    <location>
        <begin position="2"/>
        <end position="125"/>
    </location>
</feature>
<dbReference type="InterPro" id="IPR037523">
    <property type="entry name" value="VOC_core"/>
</dbReference>
<dbReference type="SUPFAM" id="SSF54593">
    <property type="entry name" value="Glyoxalase/Bleomycin resistance protein/Dihydroxybiphenyl dioxygenase"/>
    <property type="match status" value="1"/>
</dbReference>